<proteinExistence type="predicted"/>
<dbReference type="GO" id="GO:0000462">
    <property type="term" value="P:maturation of SSU-rRNA from tricistronic rRNA transcript (SSU-rRNA, 5.8S rRNA, LSU-rRNA)"/>
    <property type="evidence" value="ECO:0007669"/>
    <property type="project" value="TreeGrafter"/>
</dbReference>
<dbReference type="GO" id="GO:0000028">
    <property type="term" value="P:ribosomal small subunit assembly"/>
    <property type="evidence" value="ECO:0007669"/>
    <property type="project" value="TreeGrafter"/>
</dbReference>
<protein>
    <submittedName>
        <fullName evidence="1">Uncharacterized protein</fullName>
    </submittedName>
</protein>
<name>A0A9W8P7A5_9AGAR</name>
<reference evidence="1 2" key="1">
    <citation type="journal article" date="2023" name="Proc. Natl. Acad. Sci. U.S.A.">
        <title>A global phylogenomic analysis of the shiitake genus Lentinula.</title>
        <authorList>
            <person name="Sierra-Patev S."/>
            <person name="Min B."/>
            <person name="Naranjo-Ortiz M."/>
            <person name="Looney B."/>
            <person name="Konkel Z."/>
            <person name="Slot J.C."/>
            <person name="Sakamoto Y."/>
            <person name="Steenwyk J.L."/>
            <person name="Rokas A."/>
            <person name="Carro J."/>
            <person name="Camarero S."/>
            <person name="Ferreira P."/>
            <person name="Molpeceres G."/>
            <person name="Ruiz-Duenas F.J."/>
            <person name="Serrano A."/>
            <person name="Henrissat B."/>
            <person name="Drula E."/>
            <person name="Hughes K.W."/>
            <person name="Mata J.L."/>
            <person name="Ishikawa N.K."/>
            <person name="Vargas-Isla R."/>
            <person name="Ushijima S."/>
            <person name="Smith C.A."/>
            <person name="Donoghue J."/>
            <person name="Ahrendt S."/>
            <person name="Andreopoulos W."/>
            <person name="He G."/>
            <person name="LaButti K."/>
            <person name="Lipzen A."/>
            <person name="Ng V."/>
            <person name="Riley R."/>
            <person name="Sandor L."/>
            <person name="Barry K."/>
            <person name="Martinez A.T."/>
            <person name="Xiao Y."/>
            <person name="Gibbons J.G."/>
            <person name="Terashima K."/>
            <person name="Grigoriev I.V."/>
            <person name="Hibbett D."/>
        </authorList>
    </citation>
    <scope>NUCLEOTIDE SEQUENCE [LARGE SCALE GENOMIC DNA]</scope>
    <source>
        <strain evidence="1 2">TFB7810</strain>
    </source>
</reference>
<dbReference type="GO" id="GO:0032040">
    <property type="term" value="C:small-subunit processome"/>
    <property type="evidence" value="ECO:0007669"/>
    <property type="project" value="TreeGrafter"/>
</dbReference>
<dbReference type="EMBL" id="JANVFU010000002">
    <property type="protein sequence ID" value="KAJ3748487.1"/>
    <property type="molecule type" value="Genomic_DNA"/>
</dbReference>
<organism evidence="1 2">
    <name type="scientific">Lentinula detonsa</name>
    <dbReference type="NCBI Taxonomy" id="2804962"/>
    <lineage>
        <taxon>Eukaryota</taxon>
        <taxon>Fungi</taxon>
        <taxon>Dikarya</taxon>
        <taxon>Basidiomycota</taxon>
        <taxon>Agaricomycotina</taxon>
        <taxon>Agaricomycetes</taxon>
        <taxon>Agaricomycetidae</taxon>
        <taxon>Agaricales</taxon>
        <taxon>Marasmiineae</taxon>
        <taxon>Omphalotaceae</taxon>
        <taxon>Lentinula</taxon>
    </lineage>
</organism>
<feature type="non-terminal residue" evidence="1">
    <location>
        <position position="95"/>
    </location>
</feature>
<dbReference type="InterPro" id="IPR027145">
    <property type="entry name" value="PWP2"/>
</dbReference>
<dbReference type="PANTHER" id="PTHR19858">
    <property type="entry name" value="WD40 REPEAT PROTEIN"/>
    <property type="match status" value="1"/>
</dbReference>
<gene>
    <name evidence="1" type="ORF">DFH05DRAFT_1364582</name>
</gene>
<accession>A0A9W8P7A5</accession>
<feature type="non-terminal residue" evidence="1">
    <location>
        <position position="1"/>
    </location>
</feature>
<dbReference type="Proteomes" id="UP001142393">
    <property type="component" value="Unassembled WGS sequence"/>
</dbReference>
<sequence>GQITFFDVAESKQTNVINGRNDIAGGRLADSRTSAANSAAGKSFDSLAYTADGRCVLAGEYVVLYDVREGEGVLLRKFTISENLSLDGTQEFLDS</sequence>
<dbReference type="GO" id="GO:0034388">
    <property type="term" value="C:Pwp2p-containing subcomplex of 90S preribosome"/>
    <property type="evidence" value="ECO:0007669"/>
    <property type="project" value="TreeGrafter"/>
</dbReference>
<evidence type="ECO:0000313" key="2">
    <source>
        <dbReference type="Proteomes" id="UP001142393"/>
    </source>
</evidence>
<comment type="caution">
    <text evidence="1">The sequence shown here is derived from an EMBL/GenBank/DDBJ whole genome shotgun (WGS) entry which is preliminary data.</text>
</comment>
<keyword evidence="2" id="KW-1185">Reference proteome</keyword>
<evidence type="ECO:0000313" key="1">
    <source>
        <dbReference type="EMBL" id="KAJ3748487.1"/>
    </source>
</evidence>
<dbReference type="AlphaFoldDB" id="A0A9W8P7A5"/>
<dbReference type="PANTHER" id="PTHR19858:SF0">
    <property type="entry name" value="PERIODIC TRYPTOPHAN PROTEIN 2 HOMOLOG"/>
    <property type="match status" value="1"/>
</dbReference>